<proteinExistence type="predicted"/>
<feature type="compositionally biased region" description="Basic and acidic residues" evidence="1">
    <location>
        <begin position="148"/>
        <end position="159"/>
    </location>
</feature>
<evidence type="ECO:0000313" key="2">
    <source>
        <dbReference type="EMBL" id="KLJ09621.1"/>
    </source>
</evidence>
<evidence type="ECO:0000256" key="1">
    <source>
        <dbReference type="SAM" id="MobiDB-lite"/>
    </source>
</evidence>
<protein>
    <submittedName>
        <fullName evidence="2">Uncharacterized protein</fullName>
    </submittedName>
</protein>
<dbReference type="AlphaFoldDB" id="A0A0H1BKB8"/>
<evidence type="ECO:0000313" key="3">
    <source>
        <dbReference type="Proteomes" id="UP000053573"/>
    </source>
</evidence>
<reference evidence="3" key="1">
    <citation type="journal article" date="2015" name="PLoS Genet.">
        <title>The dynamic genome and transcriptome of the human fungal pathogen Blastomyces and close relative Emmonsia.</title>
        <authorList>
            <person name="Munoz J.F."/>
            <person name="Gauthier G.M."/>
            <person name="Desjardins C.A."/>
            <person name="Gallo J.E."/>
            <person name="Holder J."/>
            <person name="Sullivan T.D."/>
            <person name="Marty A.J."/>
            <person name="Carmen J.C."/>
            <person name="Chen Z."/>
            <person name="Ding L."/>
            <person name="Gujja S."/>
            <person name="Magrini V."/>
            <person name="Misas E."/>
            <person name="Mitreva M."/>
            <person name="Priest M."/>
            <person name="Saif S."/>
            <person name="Whiston E.A."/>
            <person name="Young S."/>
            <person name="Zeng Q."/>
            <person name="Goldman W.E."/>
            <person name="Mardis E.R."/>
            <person name="Taylor J.W."/>
            <person name="McEwen J.G."/>
            <person name="Clay O.K."/>
            <person name="Klein B.S."/>
            <person name="Cuomo C.A."/>
        </authorList>
    </citation>
    <scope>NUCLEOTIDE SEQUENCE [LARGE SCALE GENOMIC DNA]</scope>
    <source>
        <strain evidence="3">UAMH 139</strain>
    </source>
</reference>
<comment type="caution">
    <text evidence="2">The sequence shown here is derived from an EMBL/GenBank/DDBJ whole genome shotgun (WGS) entry which is preliminary data.</text>
</comment>
<dbReference type="EMBL" id="LDEV01002306">
    <property type="protein sequence ID" value="KLJ09621.1"/>
    <property type="molecule type" value="Genomic_DNA"/>
</dbReference>
<accession>A0A0H1BKB8</accession>
<feature type="region of interest" description="Disordered" evidence="1">
    <location>
        <begin position="130"/>
        <end position="166"/>
    </location>
</feature>
<dbReference type="OrthoDB" id="4207086at2759"/>
<organism evidence="2 3">
    <name type="scientific">Blastomyces silverae</name>
    <dbReference type="NCBI Taxonomy" id="2060906"/>
    <lineage>
        <taxon>Eukaryota</taxon>
        <taxon>Fungi</taxon>
        <taxon>Dikarya</taxon>
        <taxon>Ascomycota</taxon>
        <taxon>Pezizomycotina</taxon>
        <taxon>Eurotiomycetes</taxon>
        <taxon>Eurotiomycetidae</taxon>
        <taxon>Onygenales</taxon>
        <taxon>Ajellomycetaceae</taxon>
        <taxon>Blastomyces</taxon>
    </lineage>
</organism>
<dbReference type="Proteomes" id="UP000053573">
    <property type="component" value="Unassembled WGS sequence"/>
</dbReference>
<sequence>MDFDFDNDDLKWENSPGLSHGCGVCGTNLNSLKAKKTCYGIHIEVCMRYHRTMFLVGGAHKCDSYARPIHKVGPLAFGLHKLTAKRCRCLMSNEQHQKRHREIATIIQEIQTLETNDDTTSTRKFKRTKKIANGQEHNTNSAAGDASWTKEENSDKDNSGKPVPKLLPALRRLQKQKAKIDRVSSQQRKSRFTFRSTIVLRSRLVEMGAAIHRSKICPTMTPEIALGALLSSIKLSQELKSELEKLSSQTKKRKGDGLLSAHRRLGYIQEVMETLGVPPPHTAEISKGGQILLDRVALAIFEDIQIVGNESRETLRRMLSYWRFASKKAYHAMVQNNQIVNWETGERLETQENSNGQEDK</sequence>
<name>A0A0H1BKB8_9EURO</name>
<gene>
    <name evidence="2" type="ORF">EMPG_14947</name>
</gene>
<keyword evidence="3" id="KW-1185">Reference proteome</keyword>